<organism evidence="2 3">
    <name type="scientific">Culicoidibacter larvae</name>
    <dbReference type="NCBI Taxonomy" id="2579976"/>
    <lineage>
        <taxon>Bacteria</taxon>
        <taxon>Bacillati</taxon>
        <taxon>Bacillota</taxon>
        <taxon>Culicoidibacteria</taxon>
        <taxon>Culicoidibacterales</taxon>
        <taxon>Culicoidibacteraceae</taxon>
        <taxon>Culicoidibacter</taxon>
    </lineage>
</organism>
<sequence length="149" mass="17531">MNEITIFSVAEWFLNKEPMTHKKLQKLCWYAYSWFIYIENDSPEDLTNKLFDCKFQAWVHGPVSTELYDIYKGSGMTLLETSKSPKFNAEVEKFLNDIFDNYGEFDGGELESITHQELPWKNARGDLKPYEASQNVISDKDIFKEYAER</sequence>
<dbReference type="Proteomes" id="UP000306912">
    <property type="component" value="Unassembled WGS sequence"/>
</dbReference>
<evidence type="ECO:0000313" key="3">
    <source>
        <dbReference type="Proteomes" id="UP000306912"/>
    </source>
</evidence>
<comment type="caution">
    <text evidence="2">The sequence shown here is derived from an EMBL/GenBank/DDBJ whole genome shotgun (WGS) entry which is preliminary data.</text>
</comment>
<protein>
    <submittedName>
        <fullName evidence="2">DUF4065 domain-containing protein</fullName>
    </submittedName>
</protein>
<dbReference type="Pfam" id="PF13274">
    <property type="entry name" value="SocA_Panacea"/>
    <property type="match status" value="1"/>
</dbReference>
<dbReference type="AlphaFoldDB" id="A0A5R8Q8K5"/>
<evidence type="ECO:0000259" key="1">
    <source>
        <dbReference type="Pfam" id="PF13274"/>
    </source>
</evidence>
<dbReference type="InParanoid" id="A0A5R8Q8K5"/>
<proteinExistence type="predicted"/>
<keyword evidence="3" id="KW-1185">Reference proteome</keyword>
<accession>A0A5R8Q8K5</accession>
<evidence type="ECO:0000313" key="2">
    <source>
        <dbReference type="EMBL" id="TLG72038.1"/>
    </source>
</evidence>
<gene>
    <name evidence="2" type="ORF">FEZ08_09400</name>
</gene>
<dbReference type="EMBL" id="VBWP01000009">
    <property type="protein sequence ID" value="TLG72038.1"/>
    <property type="molecule type" value="Genomic_DNA"/>
</dbReference>
<feature type="domain" description="Antitoxin SocA-like Panacea" evidence="1">
    <location>
        <begin position="24"/>
        <end position="121"/>
    </location>
</feature>
<dbReference type="RefSeq" id="WP_138191717.1">
    <property type="nucleotide sequence ID" value="NZ_VBWP01000009.1"/>
</dbReference>
<name>A0A5R8Q8K5_9FIRM</name>
<dbReference type="OrthoDB" id="9799173at2"/>
<dbReference type="InterPro" id="IPR025272">
    <property type="entry name" value="SocA_Panacea"/>
</dbReference>
<reference evidence="2 3" key="1">
    <citation type="submission" date="2019-05" db="EMBL/GenBank/DDBJ databases">
        <title>Culicoidintestinum kansasii gen. nov., sp. nov. from the gastrointestinal tract of the biting midge, Culicoides sonorensis.</title>
        <authorList>
            <person name="Neupane S."/>
            <person name="Ghosh A."/>
            <person name="Gunther S."/>
            <person name="Martin K."/>
            <person name="Zurek L."/>
        </authorList>
    </citation>
    <scope>NUCLEOTIDE SEQUENCE [LARGE SCALE GENOMIC DNA]</scope>
    <source>
        <strain evidence="2 3">CS-1</strain>
    </source>
</reference>